<feature type="compositionally biased region" description="Basic and acidic residues" evidence="1">
    <location>
        <begin position="30"/>
        <end position="69"/>
    </location>
</feature>
<feature type="signal peptide" evidence="2">
    <location>
        <begin position="1"/>
        <end position="23"/>
    </location>
</feature>
<comment type="caution">
    <text evidence="3">The sequence shown here is derived from an EMBL/GenBank/DDBJ whole genome shotgun (WGS) entry which is preliminary data.</text>
</comment>
<accession>A0AAN7UDT3</accession>
<dbReference type="EMBL" id="JAVFKY010000001">
    <property type="protein sequence ID" value="KAK5584445.1"/>
    <property type="molecule type" value="Genomic_DNA"/>
</dbReference>
<organism evidence="3 4">
    <name type="scientific">Dictyostelium firmibasis</name>
    <dbReference type="NCBI Taxonomy" id="79012"/>
    <lineage>
        <taxon>Eukaryota</taxon>
        <taxon>Amoebozoa</taxon>
        <taxon>Evosea</taxon>
        <taxon>Eumycetozoa</taxon>
        <taxon>Dictyostelia</taxon>
        <taxon>Dictyosteliales</taxon>
        <taxon>Dictyosteliaceae</taxon>
        <taxon>Dictyostelium</taxon>
    </lineage>
</organism>
<feature type="chain" id="PRO_5042861920" evidence="2">
    <location>
        <begin position="24"/>
        <end position="80"/>
    </location>
</feature>
<evidence type="ECO:0000256" key="2">
    <source>
        <dbReference type="SAM" id="SignalP"/>
    </source>
</evidence>
<gene>
    <name evidence="3" type="ORF">RB653_006056</name>
</gene>
<proteinExistence type="predicted"/>
<evidence type="ECO:0000313" key="3">
    <source>
        <dbReference type="EMBL" id="KAK5584445.1"/>
    </source>
</evidence>
<evidence type="ECO:0000313" key="4">
    <source>
        <dbReference type="Proteomes" id="UP001344447"/>
    </source>
</evidence>
<sequence length="80" mass="9340">MNLKLILVAIFLAFCVFANVSTAIDPSHPGAERLREMRERIRSERPNRRGDEPSQRPESPEKMIRDLRNRRQNSRNGHSN</sequence>
<keyword evidence="2" id="KW-0732">Signal</keyword>
<dbReference type="AlphaFoldDB" id="A0AAN7UDT3"/>
<protein>
    <submittedName>
        <fullName evidence="3">Uncharacterized protein</fullName>
    </submittedName>
</protein>
<evidence type="ECO:0000256" key="1">
    <source>
        <dbReference type="SAM" id="MobiDB-lite"/>
    </source>
</evidence>
<keyword evidence="4" id="KW-1185">Reference proteome</keyword>
<reference evidence="3 4" key="1">
    <citation type="submission" date="2023-11" db="EMBL/GenBank/DDBJ databases">
        <title>Dfirmibasis_genome.</title>
        <authorList>
            <person name="Edelbroek B."/>
            <person name="Kjellin J."/>
            <person name="Jerlstrom-Hultqvist J."/>
            <person name="Soderbom F."/>
        </authorList>
    </citation>
    <scope>NUCLEOTIDE SEQUENCE [LARGE SCALE GENOMIC DNA]</scope>
    <source>
        <strain evidence="3 4">TNS-C-14</strain>
    </source>
</reference>
<feature type="region of interest" description="Disordered" evidence="1">
    <location>
        <begin position="25"/>
        <end position="80"/>
    </location>
</feature>
<name>A0AAN7UDT3_9MYCE</name>
<dbReference type="Proteomes" id="UP001344447">
    <property type="component" value="Unassembled WGS sequence"/>
</dbReference>